<protein>
    <submittedName>
        <fullName evidence="3">Bromo domain-containing protein</fullName>
    </submittedName>
</protein>
<accession>A0A1I8AU73</accession>
<sequence>RVRKKQSKAEETLAPQTSTVASTVSWTTSPTSRGLPTISATESCTESRARSCKSRFLSSSSASETTTRAMCDCGSDVKVSTADTEAQVKAMNVLDLLRPTYCSPIDYDQYRPVPQGLMSLIG</sequence>
<evidence type="ECO:0000313" key="3">
    <source>
        <dbReference type="WBParaSite" id="L893_g9257.t1"/>
    </source>
</evidence>
<reference evidence="3" key="1">
    <citation type="submission" date="2016-11" db="UniProtKB">
        <authorList>
            <consortium name="WormBaseParasite"/>
        </authorList>
    </citation>
    <scope>IDENTIFICATION</scope>
</reference>
<keyword evidence="2" id="KW-1185">Reference proteome</keyword>
<feature type="compositionally biased region" description="Low complexity" evidence="1">
    <location>
        <begin position="17"/>
        <end position="32"/>
    </location>
</feature>
<dbReference type="Proteomes" id="UP000095287">
    <property type="component" value="Unplaced"/>
</dbReference>
<evidence type="ECO:0000256" key="1">
    <source>
        <dbReference type="SAM" id="MobiDB-lite"/>
    </source>
</evidence>
<dbReference type="WBParaSite" id="L893_g9257.t1">
    <property type="protein sequence ID" value="L893_g9257.t1"/>
    <property type="gene ID" value="L893_g9257"/>
</dbReference>
<evidence type="ECO:0000313" key="2">
    <source>
        <dbReference type="Proteomes" id="UP000095287"/>
    </source>
</evidence>
<name>A0A1I8AU73_9BILA</name>
<feature type="region of interest" description="Disordered" evidence="1">
    <location>
        <begin position="1"/>
        <end position="42"/>
    </location>
</feature>
<proteinExistence type="predicted"/>
<organism evidence="2 3">
    <name type="scientific">Steinernema glaseri</name>
    <dbReference type="NCBI Taxonomy" id="37863"/>
    <lineage>
        <taxon>Eukaryota</taxon>
        <taxon>Metazoa</taxon>
        <taxon>Ecdysozoa</taxon>
        <taxon>Nematoda</taxon>
        <taxon>Chromadorea</taxon>
        <taxon>Rhabditida</taxon>
        <taxon>Tylenchina</taxon>
        <taxon>Panagrolaimomorpha</taxon>
        <taxon>Strongyloidoidea</taxon>
        <taxon>Steinernematidae</taxon>
        <taxon>Steinernema</taxon>
    </lineage>
</organism>
<dbReference type="AlphaFoldDB" id="A0A1I8AU73"/>